<name>A0ABQ9H565_9NEOP</name>
<protein>
    <submittedName>
        <fullName evidence="1">Uncharacterized protein</fullName>
    </submittedName>
</protein>
<organism evidence="1 2">
    <name type="scientific">Dryococelus australis</name>
    <dbReference type="NCBI Taxonomy" id="614101"/>
    <lineage>
        <taxon>Eukaryota</taxon>
        <taxon>Metazoa</taxon>
        <taxon>Ecdysozoa</taxon>
        <taxon>Arthropoda</taxon>
        <taxon>Hexapoda</taxon>
        <taxon>Insecta</taxon>
        <taxon>Pterygota</taxon>
        <taxon>Neoptera</taxon>
        <taxon>Polyneoptera</taxon>
        <taxon>Phasmatodea</taxon>
        <taxon>Verophasmatodea</taxon>
        <taxon>Anareolatae</taxon>
        <taxon>Phasmatidae</taxon>
        <taxon>Eurycanthinae</taxon>
        <taxon>Dryococelus</taxon>
    </lineage>
</organism>
<sequence>MFRSVVHPDFCILGALSVFQKRLRQYFMCFRTRPTVLTPAMGSLPSDRVTAVSQDWCRLCRTSQHYAAIPLELISNLARESFLAAFHHFLARHGHCSDIFNDYRTNFVDPSGHMTVLQAFFSKGDMNECFAQALLENQVMWHFSTPAALHFGGLWEAMAKAANCTLSSPKRLTLNSWPFCTLSNDTNDPSDLPALTSSYFLVQDSLEMLLKPGGFSININRLPRWQLIEQAHQVFFFLEKMVTRLPGAASLSKILTCLPLCWKLSHVVKVFSGLNCVVRVAQVSFCILWLSYVLCLSKITIKILFIKPAEVGTVVTPTTLSVVDLCDTAAMPLYRWCLFILQHPWGNGACSLVILVPLLQGAQGTVPSRTSASGVGVKEPGIAILLHHPSAILDVIDLLPLTHDL</sequence>
<dbReference type="InterPro" id="IPR036397">
    <property type="entry name" value="RNaseH_sf"/>
</dbReference>
<comment type="caution">
    <text evidence="1">The sequence shown here is derived from an EMBL/GenBank/DDBJ whole genome shotgun (WGS) entry which is preliminary data.</text>
</comment>
<reference evidence="1 2" key="1">
    <citation type="submission" date="2023-02" db="EMBL/GenBank/DDBJ databases">
        <title>LHISI_Scaffold_Assembly.</title>
        <authorList>
            <person name="Stuart O.P."/>
            <person name="Cleave R."/>
            <person name="Magrath M.J.L."/>
            <person name="Mikheyev A.S."/>
        </authorList>
    </citation>
    <scope>NUCLEOTIDE SEQUENCE [LARGE SCALE GENOMIC DNA]</scope>
    <source>
        <strain evidence="1">Daus_M_001</strain>
        <tissue evidence="1">Leg muscle</tissue>
    </source>
</reference>
<dbReference type="Proteomes" id="UP001159363">
    <property type="component" value="Chromosome 6"/>
</dbReference>
<gene>
    <name evidence="1" type="ORF">PR048_020033</name>
</gene>
<evidence type="ECO:0000313" key="1">
    <source>
        <dbReference type="EMBL" id="KAJ8879425.1"/>
    </source>
</evidence>
<keyword evidence="2" id="KW-1185">Reference proteome</keyword>
<proteinExistence type="predicted"/>
<dbReference type="Gene3D" id="3.30.420.10">
    <property type="entry name" value="Ribonuclease H-like superfamily/Ribonuclease H"/>
    <property type="match status" value="1"/>
</dbReference>
<dbReference type="EMBL" id="JARBHB010000007">
    <property type="protein sequence ID" value="KAJ8879425.1"/>
    <property type="molecule type" value="Genomic_DNA"/>
</dbReference>
<evidence type="ECO:0000313" key="2">
    <source>
        <dbReference type="Proteomes" id="UP001159363"/>
    </source>
</evidence>
<accession>A0ABQ9H565</accession>
<dbReference type="PANTHER" id="PTHR47331">
    <property type="entry name" value="PHD-TYPE DOMAIN-CONTAINING PROTEIN"/>
    <property type="match status" value="1"/>
</dbReference>